<proteinExistence type="predicted"/>
<gene>
    <name evidence="1" type="ORF">PsorP6_016225</name>
</gene>
<protein>
    <submittedName>
        <fullName evidence="1">Uncharacterized protein</fullName>
    </submittedName>
</protein>
<evidence type="ECO:0000313" key="1">
    <source>
        <dbReference type="EMBL" id="KAI9907544.1"/>
    </source>
</evidence>
<sequence length="93" mass="10849">MRDCGLLLLEVQGSLFYDYYVVVSDPFRDISVENQLAVLDLHSPPFFDRLGRPLPPLLTSRRIPSLDYCARQLILRDKSYYYGDFLILLMLSM</sequence>
<accession>A0ACC0VM22</accession>
<keyword evidence="2" id="KW-1185">Reference proteome</keyword>
<organism evidence="1 2">
    <name type="scientific">Peronosclerospora sorghi</name>
    <dbReference type="NCBI Taxonomy" id="230839"/>
    <lineage>
        <taxon>Eukaryota</taxon>
        <taxon>Sar</taxon>
        <taxon>Stramenopiles</taxon>
        <taxon>Oomycota</taxon>
        <taxon>Peronosporomycetes</taxon>
        <taxon>Peronosporales</taxon>
        <taxon>Peronosporaceae</taxon>
        <taxon>Peronosclerospora</taxon>
    </lineage>
</organism>
<comment type="caution">
    <text evidence="1">The sequence shown here is derived from an EMBL/GenBank/DDBJ whole genome shotgun (WGS) entry which is preliminary data.</text>
</comment>
<evidence type="ECO:0000313" key="2">
    <source>
        <dbReference type="Proteomes" id="UP001163321"/>
    </source>
</evidence>
<dbReference type="EMBL" id="CM047587">
    <property type="protein sequence ID" value="KAI9907544.1"/>
    <property type="molecule type" value="Genomic_DNA"/>
</dbReference>
<reference evidence="1 2" key="1">
    <citation type="journal article" date="2022" name="bioRxiv">
        <title>The genome of the oomycete Peronosclerospora sorghi, a cosmopolitan pathogen of maize and sorghum, is inflated with dispersed pseudogenes.</title>
        <authorList>
            <person name="Fletcher K."/>
            <person name="Martin F."/>
            <person name="Isakeit T."/>
            <person name="Cavanaugh K."/>
            <person name="Magill C."/>
            <person name="Michelmore R."/>
        </authorList>
    </citation>
    <scope>NUCLEOTIDE SEQUENCE [LARGE SCALE GENOMIC DNA]</scope>
    <source>
        <strain evidence="1">P6</strain>
    </source>
</reference>
<name>A0ACC0VM22_9STRA</name>
<dbReference type="Proteomes" id="UP001163321">
    <property type="component" value="Chromosome 8"/>
</dbReference>